<evidence type="ECO:0000313" key="1">
    <source>
        <dbReference type="EMBL" id="SEA56455.1"/>
    </source>
</evidence>
<dbReference type="RefSeq" id="WP_254774984.1">
    <property type="nucleotide sequence ID" value="NZ_FNRJ01000004.1"/>
</dbReference>
<evidence type="ECO:0000313" key="2">
    <source>
        <dbReference type="Proteomes" id="UP000242469"/>
    </source>
</evidence>
<proteinExistence type="predicted"/>
<keyword evidence="1" id="KW-0489">Methyltransferase</keyword>
<dbReference type="SUPFAM" id="SSF53335">
    <property type="entry name" value="S-adenosyl-L-methionine-dependent methyltransferases"/>
    <property type="match status" value="1"/>
</dbReference>
<sequence>MLQTENPTGCCPLCGSDDLYPLSCKERLYYRCRTCELVHLEPAQRLSEQAEKAVYDDHENTVDDPGYRRFLSRAFDQVRQQQPPPAKGLDFGCGPGPALVEMAREAGYEMSLYDKYYHPDLASLQQSYDFITCTEVVEHLADPLTVLDQLWSLLTPNGLLVLQTKRVLDDERFRSWHYRNDPTHITFFAETSFRWLAQHWQASVSFPHADVACFSPLIRGSTPR</sequence>
<gene>
    <name evidence="1" type="ORF">SAMN02745729_104220</name>
</gene>
<dbReference type="AlphaFoldDB" id="A0A1H4C7N2"/>
<protein>
    <submittedName>
        <fullName evidence="1">Methyltransferase domain-containing protein</fullName>
    </submittedName>
</protein>
<keyword evidence="1" id="KW-0808">Transferase</keyword>
<dbReference type="InterPro" id="IPR029063">
    <property type="entry name" value="SAM-dependent_MTases_sf"/>
</dbReference>
<dbReference type="Gene3D" id="3.40.50.150">
    <property type="entry name" value="Vaccinia Virus protein VP39"/>
    <property type="match status" value="1"/>
</dbReference>
<dbReference type="GO" id="GO:0032259">
    <property type="term" value="P:methylation"/>
    <property type="evidence" value="ECO:0007669"/>
    <property type="project" value="UniProtKB-KW"/>
</dbReference>
<name>A0A1H4C7N2_9GAMM</name>
<organism evidence="1 2">
    <name type="scientific">Marinobacterium iners DSM 11526</name>
    <dbReference type="NCBI Taxonomy" id="1122198"/>
    <lineage>
        <taxon>Bacteria</taxon>
        <taxon>Pseudomonadati</taxon>
        <taxon>Pseudomonadota</taxon>
        <taxon>Gammaproteobacteria</taxon>
        <taxon>Oceanospirillales</taxon>
        <taxon>Oceanospirillaceae</taxon>
        <taxon>Marinobacterium</taxon>
    </lineage>
</organism>
<keyword evidence="2" id="KW-1185">Reference proteome</keyword>
<dbReference type="EMBL" id="FNRJ01000004">
    <property type="protein sequence ID" value="SEA56455.1"/>
    <property type="molecule type" value="Genomic_DNA"/>
</dbReference>
<dbReference type="STRING" id="1122198.SAMN02745729_104220"/>
<dbReference type="Pfam" id="PF13489">
    <property type="entry name" value="Methyltransf_23"/>
    <property type="match status" value="1"/>
</dbReference>
<dbReference type="GO" id="GO:0008168">
    <property type="term" value="F:methyltransferase activity"/>
    <property type="evidence" value="ECO:0007669"/>
    <property type="project" value="UniProtKB-KW"/>
</dbReference>
<accession>A0A1H4C7N2</accession>
<dbReference type="Proteomes" id="UP000242469">
    <property type="component" value="Unassembled WGS sequence"/>
</dbReference>
<reference evidence="2" key="1">
    <citation type="submission" date="2016-10" db="EMBL/GenBank/DDBJ databases">
        <authorList>
            <person name="Varghese N."/>
            <person name="Submissions S."/>
        </authorList>
    </citation>
    <scope>NUCLEOTIDE SEQUENCE [LARGE SCALE GENOMIC DNA]</scope>
    <source>
        <strain evidence="2">DSM 11526</strain>
    </source>
</reference>